<dbReference type="PANTHER" id="PTHR43268:SF6">
    <property type="entry name" value="THIOSULFATE SULFURTRANSFERASE_RHODANESE-LIKE DOMAIN-CONTAINING PROTEIN 2"/>
    <property type="match status" value="1"/>
</dbReference>
<sequence>MGVSRFQKICIGFDILECLEGKGEPAAAEDGFEKGQCYLWIESIRSTEASSHPGYINPCGYEAAVRNGEMKLCVLAVSKELVTFSSQPLLESPAISNAGRHLSAAEFHSVLHGAGNNLESEGQSGGKPVILLDARNVYETRIGKFETSNVETLDPEIRKYSDLPSWINSHAEQLQGKSVLMYCTGGIRCEMASTYIRSKGHGFENVLQVGIAGAVGYKEASGAGQDEVAAAGGLKMITCGEQNEWKLCPVELVKVRENHPQGVRFKDTKDAHKCIELMNVRW</sequence>
<gene>
    <name evidence="2" type="ORF">C5167_034538</name>
</gene>
<dbReference type="Gramene" id="RZC71359">
    <property type="protein sequence ID" value="RZC71359"/>
    <property type="gene ID" value="C5167_034538"/>
</dbReference>
<dbReference type="InterPro" id="IPR020936">
    <property type="entry name" value="TrhO"/>
</dbReference>
<dbReference type="PROSITE" id="PS50206">
    <property type="entry name" value="RHODANESE_3"/>
    <property type="match status" value="1"/>
</dbReference>
<name>A0A4Y7KHC7_PAPSO</name>
<organism evidence="2 3">
    <name type="scientific">Papaver somniferum</name>
    <name type="common">Opium poppy</name>
    <dbReference type="NCBI Taxonomy" id="3469"/>
    <lineage>
        <taxon>Eukaryota</taxon>
        <taxon>Viridiplantae</taxon>
        <taxon>Streptophyta</taxon>
        <taxon>Embryophyta</taxon>
        <taxon>Tracheophyta</taxon>
        <taxon>Spermatophyta</taxon>
        <taxon>Magnoliopsida</taxon>
        <taxon>Ranunculales</taxon>
        <taxon>Papaveraceae</taxon>
        <taxon>Papaveroideae</taxon>
        <taxon>Papaver</taxon>
    </lineage>
</organism>
<evidence type="ECO:0000259" key="1">
    <source>
        <dbReference type="PROSITE" id="PS50206"/>
    </source>
</evidence>
<dbReference type="STRING" id="3469.A0A4Y7KHC7"/>
<evidence type="ECO:0000313" key="2">
    <source>
        <dbReference type="EMBL" id="RZC71359.1"/>
    </source>
</evidence>
<dbReference type="PANTHER" id="PTHR43268">
    <property type="entry name" value="THIOSULFATE SULFURTRANSFERASE/RHODANESE-LIKE DOMAIN-CONTAINING PROTEIN 2"/>
    <property type="match status" value="1"/>
</dbReference>
<dbReference type="EMBL" id="CM010721">
    <property type="protein sequence ID" value="RZC71359.1"/>
    <property type="molecule type" value="Genomic_DNA"/>
</dbReference>
<accession>A0A4Y7KHC7</accession>
<reference evidence="2 3" key="1">
    <citation type="journal article" date="2018" name="Science">
        <title>The opium poppy genome and morphinan production.</title>
        <authorList>
            <person name="Guo L."/>
            <person name="Winzer T."/>
            <person name="Yang X."/>
            <person name="Li Y."/>
            <person name="Ning Z."/>
            <person name="He Z."/>
            <person name="Teodor R."/>
            <person name="Lu Y."/>
            <person name="Bowser T.A."/>
            <person name="Graham I.A."/>
            <person name="Ye K."/>
        </authorList>
    </citation>
    <scope>NUCLEOTIDE SEQUENCE [LARGE SCALE GENOMIC DNA]</scope>
    <source>
        <strain evidence="3">cv. HN1</strain>
        <tissue evidence="2">Leaves</tissue>
    </source>
</reference>
<evidence type="ECO:0000313" key="3">
    <source>
        <dbReference type="Proteomes" id="UP000316621"/>
    </source>
</evidence>
<dbReference type="InterPro" id="IPR036873">
    <property type="entry name" value="Rhodanese-like_dom_sf"/>
</dbReference>
<feature type="domain" description="Rhodanese" evidence="1">
    <location>
        <begin position="125"/>
        <end position="201"/>
    </location>
</feature>
<dbReference type="AlphaFoldDB" id="A0A4Y7KHC7"/>
<dbReference type="Gene3D" id="3.40.250.10">
    <property type="entry name" value="Rhodanese-like domain"/>
    <property type="match status" value="1"/>
</dbReference>
<dbReference type="InterPro" id="IPR001763">
    <property type="entry name" value="Rhodanese-like_dom"/>
</dbReference>
<proteinExistence type="predicted"/>
<keyword evidence="3" id="KW-1185">Reference proteome</keyword>
<protein>
    <recommendedName>
        <fullName evidence="1">Rhodanese domain-containing protein</fullName>
    </recommendedName>
</protein>
<dbReference type="Proteomes" id="UP000316621">
    <property type="component" value="Chromosome 7"/>
</dbReference>
<dbReference type="SUPFAM" id="SSF52821">
    <property type="entry name" value="Rhodanese/Cell cycle control phosphatase"/>
    <property type="match status" value="1"/>
</dbReference>